<dbReference type="SUPFAM" id="SSF52540">
    <property type="entry name" value="P-loop containing nucleoside triphosphate hydrolases"/>
    <property type="match status" value="1"/>
</dbReference>
<dbReference type="EMBL" id="JACQRX010000181">
    <property type="protein sequence ID" value="MBI4251619.1"/>
    <property type="molecule type" value="Genomic_DNA"/>
</dbReference>
<accession>A0A933EA38</accession>
<evidence type="ECO:0000259" key="3">
    <source>
        <dbReference type="PROSITE" id="PS51722"/>
    </source>
</evidence>
<dbReference type="InterPro" id="IPR000795">
    <property type="entry name" value="T_Tr_GTP-bd_dom"/>
</dbReference>
<dbReference type="Proteomes" id="UP000752292">
    <property type="component" value="Unassembled WGS sequence"/>
</dbReference>
<dbReference type="Pfam" id="PF00009">
    <property type="entry name" value="GTP_EFTU"/>
    <property type="match status" value="1"/>
</dbReference>
<evidence type="ECO:0000313" key="4">
    <source>
        <dbReference type="EMBL" id="MBI4251619.1"/>
    </source>
</evidence>
<sequence>MAANEVARLRNVGFLGEGGNGKTSLAEACLFTAGATDRLGKVDAGSTILDAEPEEVKRRSSITSGVAFVDWNKYRINLIDTPGYSNFIAETLAAIRAMDNALIVIRGHSELKVMTEKVFEWTQEQGIPRFLYVNHMDHPQAD</sequence>
<dbReference type="GO" id="GO:0032790">
    <property type="term" value="P:ribosome disassembly"/>
    <property type="evidence" value="ECO:0007669"/>
    <property type="project" value="TreeGrafter"/>
</dbReference>
<dbReference type="Gene3D" id="3.40.50.300">
    <property type="entry name" value="P-loop containing nucleotide triphosphate hydrolases"/>
    <property type="match status" value="1"/>
</dbReference>
<dbReference type="InterPro" id="IPR005225">
    <property type="entry name" value="Small_GTP-bd"/>
</dbReference>
<dbReference type="AlphaFoldDB" id="A0A933EA38"/>
<dbReference type="PRINTS" id="PR00315">
    <property type="entry name" value="ELONGATNFCT"/>
</dbReference>
<dbReference type="PROSITE" id="PS51722">
    <property type="entry name" value="G_TR_2"/>
    <property type="match status" value="1"/>
</dbReference>
<dbReference type="PANTHER" id="PTHR43261">
    <property type="entry name" value="TRANSLATION ELONGATION FACTOR G-RELATED"/>
    <property type="match status" value="1"/>
</dbReference>
<proteinExistence type="predicted"/>
<evidence type="ECO:0000256" key="2">
    <source>
        <dbReference type="ARBA" id="ARBA00023134"/>
    </source>
</evidence>
<keyword evidence="1" id="KW-0547">Nucleotide-binding</keyword>
<dbReference type="PANTHER" id="PTHR43261:SF7">
    <property type="entry name" value="ELONGATION FACTOR G-LIKE PROTEIN"/>
    <property type="match status" value="1"/>
</dbReference>
<feature type="non-terminal residue" evidence="4">
    <location>
        <position position="142"/>
    </location>
</feature>
<evidence type="ECO:0000256" key="1">
    <source>
        <dbReference type="ARBA" id="ARBA00022741"/>
    </source>
</evidence>
<organism evidence="4 5">
    <name type="scientific">Tectimicrobiota bacterium</name>
    <dbReference type="NCBI Taxonomy" id="2528274"/>
    <lineage>
        <taxon>Bacteria</taxon>
        <taxon>Pseudomonadati</taxon>
        <taxon>Nitrospinota/Tectimicrobiota group</taxon>
        <taxon>Candidatus Tectimicrobiota</taxon>
    </lineage>
</organism>
<evidence type="ECO:0000313" key="5">
    <source>
        <dbReference type="Proteomes" id="UP000752292"/>
    </source>
</evidence>
<reference evidence="4" key="1">
    <citation type="submission" date="2020-07" db="EMBL/GenBank/DDBJ databases">
        <title>Huge and variable diversity of episymbiotic CPR bacteria and DPANN archaea in groundwater ecosystems.</title>
        <authorList>
            <person name="He C.Y."/>
            <person name="Keren R."/>
            <person name="Whittaker M."/>
            <person name="Farag I.F."/>
            <person name="Doudna J."/>
            <person name="Cate J.H.D."/>
            <person name="Banfield J.F."/>
        </authorList>
    </citation>
    <scope>NUCLEOTIDE SEQUENCE</scope>
    <source>
        <strain evidence="4">NC_groundwater_1370_Ag_S-0.2um_69_93</strain>
    </source>
</reference>
<keyword evidence="2" id="KW-0342">GTP-binding</keyword>
<dbReference type="GO" id="GO:0003924">
    <property type="term" value="F:GTPase activity"/>
    <property type="evidence" value="ECO:0007669"/>
    <property type="project" value="InterPro"/>
</dbReference>
<dbReference type="NCBIfam" id="TIGR00231">
    <property type="entry name" value="small_GTP"/>
    <property type="match status" value="1"/>
</dbReference>
<feature type="domain" description="Tr-type G" evidence="3">
    <location>
        <begin position="7"/>
        <end position="142"/>
    </location>
</feature>
<gene>
    <name evidence="4" type="ORF">HY618_04085</name>
</gene>
<name>A0A933EA38_UNCTE</name>
<dbReference type="InterPro" id="IPR027417">
    <property type="entry name" value="P-loop_NTPase"/>
</dbReference>
<protein>
    <submittedName>
        <fullName evidence="4">GTP-binding protein</fullName>
    </submittedName>
</protein>
<comment type="caution">
    <text evidence="4">The sequence shown here is derived from an EMBL/GenBank/DDBJ whole genome shotgun (WGS) entry which is preliminary data.</text>
</comment>
<dbReference type="GO" id="GO:0005525">
    <property type="term" value="F:GTP binding"/>
    <property type="evidence" value="ECO:0007669"/>
    <property type="project" value="UniProtKB-KW"/>
</dbReference>